<feature type="compositionally biased region" description="Polar residues" evidence="1">
    <location>
        <begin position="152"/>
        <end position="174"/>
    </location>
</feature>
<dbReference type="Pfam" id="PF15963">
    <property type="entry name" value="Myb_DNA-bind_7"/>
    <property type="match status" value="1"/>
</dbReference>
<feature type="compositionally biased region" description="Pro residues" evidence="1">
    <location>
        <begin position="61"/>
        <end position="70"/>
    </location>
</feature>
<feature type="compositionally biased region" description="Basic and acidic residues" evidence="1">
    <location>
        <begin position="835"/>
        <end position="846"/>
    </location>
</feature>
<feature type="compositionally biased region" description="Basic and acidic residues" evidence="1">
    <location>
        <begin position="177"/>
        <end position="186"/>
    </location>
</feature>
<feature type="compositionally biased region" description="Basic and acidic residues" evidence="1">
    <location>
        <begin position="695"/>
        <end position="707"/>
    </location>
</feature>
<protein>
    <recommendedName>
        <fullName evidence="2">Myb-like domain-containing protein</fullName>
    </recommendedName>
</protein>
<dbReference type="CDD" id="cd00167">
    <property type="entry name" value="SANT"/>
    <property type="match status" value="1"/>
</dbReference>
<dbReference type="InterPro" id="IPR001005">
    <property type="entry name" value="SANT/Myb"/>
</dbReference>
<feature type="region of interest" description="Disordered" evidence="1">
    <location>
        <begin position="512"/>
        <end position="1085"/>
    </location>
</feature>
<evidence type="ECO:0000313" key="4">
    <source>
        <dbReference type="Proteomes" id="UP000314986"/>
    </source>
</evidence>
<dbReference type="PANTHER" id="PTHR22929">
    <property type="entry name" value="RNA POLYMERASE III TRANSCRIPTION INITIATION FACTOR B"/>
    <property type="match status" value="1"/>
</dbReference>
<evidence type="ECO:0000313" key="3">
    <source>
        <dbReference type="Ensembl" id="ENSCMIP00000017966.1"/>
    </source>
</evidence>
<dbReference type="STRING" id="7868.ENSCMIP00000017966"/>
<dbReference type="InterPro" id="IPR039467">
    <property type="entry name" value="TFIIIB_B''_Myb"/>
</dbReference>
<reference evidence="3" key="4">
    <citation type="submission" date="2025-08" db="UniProtKB">
        <authorList>
            <consortium name="Ensembl"/>
        </authorList>
    </citation>
    <scope>IDENTIFICATION</scope>
</reference>
<dbReference type="GO" id="GO:0001156">
    <property type="term" value="F:TFIIIC-class transcription factor complex binding"/>
    <property type="evidence" value="ECO:0007669"/>
    <property type="project" value="TreeGrafter"/>
</dbReference>
<feature type="compositionally biased region" description="Basic and acidic residues" evidence="1">
    <location>
        <begin position="939"/>
        <end position="958"/>
    </location>
</feature>
<feature type="compositionally biased region" description="Low complexity" evidence="1">
    <location>
        <begin position="708"/>
        <end position="720"/>
    </location>
</feature>
<feature type="compositionally biased region" description="Acidic residues" evidence="1">
    <location>
        <begin position="364"/>
        <end position="373"/>
    </location>
</feature>
<keyword evidence="4" id="KW-1185">Reference proteome</keyword>
<reference evidence="3" key="5">
    <citation type="submission" date="2025-09" db="UniProtKB">
        <authorList>
            <consortium name="Ensembl"/>
        </authorList>
    </citation>
    <scope>IDENTIFICATION</scope>
</reference>
<feature type="compositionally biased region" description="Polar residues" evidence="1">
    <location>
        <begin position="127"/>
        <end position="143"/>
    </location>
</feature>
<feature type="compositionally biased region" description="Basic and acidic residues" evidence="1">
    <location>
        <begin position="660"/>
        <end position="671"/>
    </location>
</feature>
<feature type="region of interest" description="Disordered" evidence="1">
    <location>
        <begin position="349"/>
        <end position="378"/>
    </location>
</feature>
<reference evidence="4" key="1">
    <citation type="journal article" date="2006" name="Science">
        <title>Ancient noncoding elements conserved in the human genome.</title>
        <authorList>
            <person name="Venkatesh B."/>
            <person name="Kirkness E.F."/>
            <person name="Loh Y.H."/>
            <person name="Halpern A.L."/>
            <person name="Lee A.P."/>
            <person name="Johnson J."/>
            <person name="Dandona N."/>
            <person name="Viswanathan L.D."/>
            <person name="Tay A."/>
            <person name="Venter J.C."/>
            <person name="Strausberg R.L."/>
            <person name="Brenner S."/>
        </authorList>
    </citation>
    <scope>NUCLEOTIDE SEQUENCE [LARGE SCALE GENOMIC DNA]</scope>
</reference>
<evidence type="ECO:0000256" key="1">
    <source>
        <dbReference type="SAM" id="MobiDB-lite"/>
    </source>
</evidence>
<dbReference type="InterPro" id="IPR009057">
    <property type="entry name" value="Homeodomain-like_sf"/>
</dbReference>
<dbReference type="GO" id="GO:0000126">
    <property type="term" value="C:transcription factor TFIIIB complex"/>
    <property type="evidence" value="ECO:0007669"/>
    <property type="project" value="TreeGrafter"/>
</dbReference>
<feature type="compositionally biased region" description="Basic and acidic residues" evidence="1">
    <location>
        <begin position="570"/>
        <end position="592"/>
    </location>
</feature>
<feature type="compositionally biased region" description="Basic and acidic residues" evidence="1">
    <location>
        <begin position="91"/>
        <end position="100"/>
    </location>
</feature>
<accession>A0A4W3HPE2</accession>
<dbReference type="SMART" id="SM00717">
    <property type="entry name" value="SANT"/>
    <property type="match status" value="1"/>
</dbReference>
<feature type="compositionally biased region" description="Basic and acidic residues" evidence="1">
    <location>
        <begin position="743"/>
        <end position="754"/>
    </location>
</feature>
<feature type="compositionally biased region" description="Acidic residues" evidence="1">
    <location>
        <begin position="960"/>
        <end position="969"/>
    </location>
</feature>
<feature type="region of interest" description="Disordered" evidence="1">
    <location>
        <begin position="1"/>
        <end position="267"/>
    </location>
</feature>
<reference evidence="4" key="3">
    <citation type="journal article" date="2014" name="Nature">
        <title>Elephant shark genome provides unique insights into gnathostome evolution.</title>
        <authorList>
            <consortium name="International Elephant Shark Genome Sequencing Consortium"/>
            <person name="Venkatesh B."/>
            <person name="Lee A.P."/>
            <person name="Ravi V."/>
            <person name="Maurya A.K."/>
            <person name="Lian M.M."/>
            <person name="Swann J.B."/>
            <person name="Ohta Y."/>
            <person name="Flajnik M.F."/>
            <person name="Sutoh Y."/>
            <person name="Kasahara M."/>
            <person name="Hoon S."/>
            <person name="Gangu V."/>
            <person name="Roy S.W."/>
            <person name="Irimia M."/>
            <person name="Korzh V."/>
            <person name="Kondrychyn I."/>
            <person name="Lim Z.W."/>
            <person name="Tay B.H."/>
            <person name="Tohari S."/>
            <person name="Kong K.W."/>
            <person name="Ho S."/>
            <person name="Lorente-Galdos B."/>
            <person name="Quilez J."/>
            <person name="Marques-Bonet T."/>
            <person name="Raney B.J."/>
            <person name="Ingham P.W."/>
            <person name="Tay A."/>
            <person name="Hillier L.W."/>
            <person name="Minx P."/>
            <person name="Boehm T."/>
            <person name="Wilson R.K."/>
            <person name="Brenner S."/>
            <person name="Warren W.C."/>
        </authorList>
    </citation>
    <scope>NUCLEOTIDE SEQUENCE [LARGE SCALE GENOMIC DNA]</scope>
</reference>
<feature type="compositionally biased region" description="Polar residues" evidence="1">
    <location>
        <begin position="814"/>
        <end position="834"/>
    </location>
</feature>
<feature type="compositionally biased region" description="Polar residues" evidence="1">
    <location>
        <begin position="1000"/>
        <end position="1010"/>
    </location>
</feature>
<feature type="compositionally biased region" description="Acidic residues" evidence="1">
    <location>
        <begin position="1064"/>
        <end position="1079"/>
    </location>
</feature>
<name>A0A4W3HPE2_CALMI</name>
<reference evidence="4" key="2">
    <citation type="journal article" date="2007" name="PLoS Biol.">
        <title>Survey sequencing and comparative analysis of the elephant shark (Callorhinchus milii) genome.</title>
        <authorList>
            <person name="Venkatesh B."/>
            <person name="Kirkness E.F."/>
            <person name="Loh Y.H."/>
            <person name="Halpern A.L."/>
            <person name="Lee A.P."/>
            <person name="Johnson J."/>
            <person name="Dandona N."/>
            <person name="Viswanathan L.D."/>
            <person name="Tay A."/>
            <person name="Venter J.C."/>
            <person name="Strausberg R.L."/>
            <person name="Brenner S."/>
        </authorList>
    </citation>
    <scope>NUCLEOTIDE SEQUENCE [LARGE SCALE GENOMIC DNA]</scope>
</reference>
<dbReference type="SUPFAM" id="SSF46689">
    <property type="entry name" value="Homeodomain-like"/>
    <property type="match status" value="1"/>
</dbReference>
<dbReference type="PANTHER" id="PTHR22929:SF0">
    <property type="entry name" value="TRANSCRIPTION FACTOR TFIIIB COMPONENT B'' HOMOLOG"/>
    <property type="match status" value="1"/>
</dbReference>
<feature type="compositionally biased region" description="Acidic residues" evidence="1">
    <location>
        <begin position="545"/>
        <end position="564"/>
    </location>
</feature>
<feature type="compositionally biased region" description="Low complexity" evidence="1">
    <location>
        <begin position="647"/>
        <end position="658"/>
    </location>
</feature>
<dbReference type="OMA" id="TSHEECK"/>
<dbReference type="AlphaFoldDB" id="A0A4W3HPE2"/>
<organism evidence="3 4">
    <name type="scientific">Callorhinchus milii</name>
    <name type="common">Ghost shark</name>
    <dbReference type="NCBI Taxonomy" id="7868"/>
    <lineage>
        <taxon>Eukaryota</taxon>
        <taxon>Metazoa</taxon>
        <taxon>Chordata</taxon>
        <taxon>Craniata</taxon>
        <taxon>Vertebrata</taxon>
        <taxon>Chondrichthyes</taxon>
        <taxon>Holocephali</taxon>
        <taxon>Chimaeriformes</taxon>
        <taxon>Callorhinchidae</taxon>
        <taxon>Callorhinchus</taxon>
    </lineage>
</organism>
<dbReference type="InParanoid" id="A0A4W3HPE2"/>
<dbReference type="Ensembl" id="ENSCMIT00000018306.1">
    <property type="protein sequence ID" value="ENSCMIP00000017966.1"/>
    <property type="gene ID" value="ENSCMIG00000008499.1"/>
</dbReference>
<dbReference type="Gene3D" id="1.10.10.60">
    <property type="entry name" value="Homeodomain-like"/>
    <property type="match status" value="1"/>
</dbReference>
<evidence type="ECO:0000259" key="2">
    <source>
        <dbReference type="SMART" id="SM00717"/>
    </source>
</evidence>
<dbReference type="GeneTree" id="ENSGT00390000012762"/>
<sequence length="1151" mass="126550">MFRRSRLSVRPNVKPGGRGLAGSSQAPKQDDKPPASDQQASPEEKATNEKDVSENSGTVPVPSPPSPPPNSSAEQDQRDGPDEQQENVPLNKKEKNDKNTESSAGIKSSAVPLQRRKRIATMPNLAKQRSATPSANQSTTVTPKSPPRKPTPLSSVSNAVSLQETPPLSQTTTPEKPLPKSPEKRRASSGQQTKLPEKKTPIPQVPQFSPVKKSSNKDSTSAANSPRADSVRKALASPLKERVTPSPGASSTSPKGPKLPSEVERLRKARKLREMLKEELRKEKGLLQKSNREKILLWESGTPPERTKMTMRDFIYYLPETNPMQSSLEEERRQSEKVPAPVPVSVLAPVLTKEPELENTNASGDDEDDEGDDSILGPRVKVAEDGTIIIDEESLTVEVLRMKGPNIAENNDPIFERGSQTTYSSFRRNTHTKPWSNKETDMFFLAISMVGTDFSMIGQLFPNRSRVEIKNKFKREEKLNSWRIDKAFKETKPLDLEFFGELLTKVLEAETKRKRERNGKNKHQAPRKSSVKQKKKGKKLPLGETESDPDDPDPVEGSSDELAETDPSAVEERTEASHSVEEQEEMQEKETASKASLTKGKRKRKKKDVAEITETESAEGPSLEDTAFQKSKQTGRQQSKKGIQNASDLSSGESSLGGKVAKDGDDMHTVDGEMSCDPETTENKQTSPTKRKQKSIPEDKSASDHESVTSSESSSAIPAENSEKTQHSLLQKPKPNLKLTGRKGGDGKGSEKPASETTDSCDDQNSDKLNDQSVQVHDPPCEEVNEIVGKEMPNKDIVSVMQMPETTEVAKPITQETPASQAHDSGTESSSVEKLTSHEECKEPRSKTGPPVRSRSQRPKPNLGKAAGKKDVPAQKRKIVAEEATESSPKTPDNEGNKPMTPDTCLTPVSEGPSLASVLVSSDPVESEKQNAADLDSMVLRKDSVHPDKVQQPERPLESDNQEEQEELNLETFQEKIINKPTRSGRQPKAPAFYNPPVEQKSSTASTSSEGENESRGRGRQPRSQKPKSKASKGSAKKDAQTKNASKGQGQGKMTLVTLRASQDDDEDDEPEAEEEDDMYPFSPEEVNKAPAFVPISLRSPEPFQPQVEESMEEEVFEIASEEMNKGKKRPEHATQCCLDSVILMCIIGVV</sequence>
<dbReference type="Proteomes" id="UP000314986">
    <property type="component" value="Unassembled WGS sequence"/>
</dbReference>
<feature type="compositionally biased region" description="Polar residues" evidence="1">
    <location>
        <begin position="628"/>
        <end position="646"/>
    </location>
</feature>
<proteinExistence type="predicted"/>
<feature type="domain" description="Myb-like" evidence="2">
    <location>
        <begin position="431"/>
        <end position="479"/>
    </location>
</feature>
<feature type="compositionally biased region" description="Basic residues" evidence="1">
    <location>
        <begin position="1018"/>
        <end position="1031"/>
    </location>
</feature>
<feature type="compositionally biased region" description="Basic and acidic residues" evidence="1">
    <location>
        <begin position="42"/>
        <end position="53"/>
    </location>
</feature>
<feature type="compositionally biased region" description="Basic residues" evidence="1">
    <location>
        <begin position="514"/>
        <end position="539"/>
    </location>
</feature>
<dbReference type="GO" id="GO:0070898">
    <property type="term" value="P:RNA polymerase III preinitiation complex assembly"/>
    <property type="evidence" value="ECO:0007669"/>
    <property type="project" value="TreeGrafter"/>
</dbReference>